<accession>A0A537J1G0</accession>
<dbReference type="PANTHER" id="PTHR30482">
    <property type="entry name" value="HIGH-AFFINITY BRANCHED-CHAIN AMINO ACID TRANSPORT SYSTEM PERMEASE"/>
    <property type="match status" value="1"/>
</dbReference>
<keyword evidence="4 6" id="KW-1133">Transmembrane helix</keyword>
<comment type="subcellular location">
    <subcellularLocation>
        <location evidence="1">Cell membrane</location>
        <topology evidence="1">Multi-pass membrane protein</topology>
    </subcellularLocation>
</comment>
<organism evidence="7 8">
    <name type="scientific">Candidatus Segetimicrobium genomatis</name>
    <dbReference type="NCBI Taxonomy" id="2569760"/>
    <lineage>
        <taxon>Bacteria</taxon>
        <taxon>Bacillati</taxon>
        <taxon>Candidatus Sysuimicrobiota</taxon>
        <taxon>Candidatus Sysuimicrobiia</taxon>
        <taxon>Candidatus Sysuimicrobiales</taxon>
        <taxon>Candidatus Segetimicrobiaceae</taxon>
        <taxon>Candidatus Segetimicrobium</taxon>
    </lineage>
</organism>
<protein>
    <submittedName>
        <fullName evidence="7">Branched-chain amino acid ABC transporter permease</fullName>
    </submittedName>
</protein>
<dbReference type="GO" id="GO:0005886">
    <property type="term" value="C:plasma membrane"/>
    <property type="evidence" value="ECO:0007669"/>
    <property type="project" value="UniProtKB-SubCell"/>
</dbReference>
<dbReference type="InterPro" id="IPR001851">
    <property type="entry name" value="ABC_transp_permease"/>
</dbReference>
<feature type="transmembrane region" description="Helical" evidence="6">
    <location>
        <begin position="199"/>
        <end position="219"/>
    </location>
</feature>
<evidence type="ECO:0000256" key="5">
    <source>
        <dbReference type="ARBA" id="ARBA00023136"/>
    </source>
</evidence>
<dbReference type="Proteomes" id="UP000318834">
    <property type="component" value="Unassembled WGS sequence"/>
</dbReference>
<sequence>MRIGAAVRVMALAGAAALVVMPAFTATSVVLNWGFLILLYTALAQSWNLLGGFGGQVNLGHAAFFGLGALTTRILWLHGMAVSAALLAGTAAAAAAGLVIGAPGLRLRGPYFAVGTLAVAEILRITVGNILPEVSSLPAARLAAYAITPRYYLALGLAACVTITARMLAHSRFGYGLAAMREDEEVAEAIGVSTFRYKLLAFIISSGFAGAAGGVFGYYHLSFYPQFAFNPVWTFDALLITFLGGVGTVWGPLAGAVFFLLLREVLALRLGELHLLIFGVLFILIVAALPGGFVEAWRSLPVMRRELVAEASNSVADSVRRRRRSP</sequence>
<evidence type="ECO:0000256" key="3">
    <source>
        <dbReference type="ARBA" id="ARBA00022692"/>
    </source>
</evidence>
<dbReference type="AlphaFoldDB" id="A0A537J1G0"/>
<evidence type="ECO:0000256" key="1">
    <source>
        <dbReference type="ARBA" id="ARBA00004651"/>
    </source>
</evidence>
<feature type="transmembrane region" description="Helical" evidence="6">
    <location>
        <begin position="239"/>
        <end position="261"/>
    </location>
</feature>
<feature type="transmembrane region" description="Helical" evidence="6">
    <location>
        <begin position="151"/>
        <end position="169"/>
    </location>
</feature>
<reference evidence="7 8" key="1">
    <citation type="journal article" date="2019" name="Nat. Microbiol.">
        <title>Mediterranean grassland soil C-N compound turnover is dependent on rainfall and depth, and is mediated by genomically divergent microorganisms.</title>
        <authorList>
            <person name="Diamond S."/>
            <person name="Andeer P.F."/>
            <person name="Li Z."/>
            <person name="Crits-Christoph A."/>
            <person name="Burstein D."/>
            <person name="Anantharaman K."/>
            <person name="Lane K.R."/>
            <person name="Thomas B.C."/>
            <person name="Pan C."/>
            <person name="Northen T.R."/>
            <person name="Banfield J.F."/>
        </authorList>
    </citation>
    <scope>NUCLEOTIDE SEQUENCE [LARGE SCALE GENOMIC DNA]</scope>
    <source>
        <strain evidence="7">NP_8</strain>
    </source>
</reference>
<evidence type="ECO:0000256" key="2">
    <source>
        <dbReference type="ARBA" id="ARBA00022475"/>
    </source>
</evidence>
<comment type="caution">
    <text evidence="7">The sequence shown here is derived from an EMBL/GenBank/DDBJ whole genome shotgun (WGS) entry which is preliminary data.</text>
</comment>
<evidence type="ECO:0000313" key="7">
    <source>
        <dbReference type="EMBL" id="TMI77357.1"/>
    </source>
</evidence>
<name>A0A537J1G0_9BACT</name>
<keyword evidence="2" id="KW-1003">Cell membrane</keyword>
<dbReference type="PANTHER" id="PTHR30482:SF10">
    <property type="entry name" value="HIGH-AFFINITY BRANCHED-CHAIN AMINO ACID TRANSPORT PROTEIN BRAE"/>
    <property type="match status" value="1"/>
</dbReference>
<feature type="transmembrane region" description="Helical" evidence="6">
    <location>
        <begin position="12"/>
        <end position="40"/>
    </location>
</feature>
<evidence type="ECO:0000256" key="4">
    <source>
        <dbReference type="ARBA" id="ARBA00022989"/>
    </source>
</evidence>
<evidence type="ECO:0000313" key="8">
    <source>
        <dbReference type="Proteomes" id="UP000318834"/>
    </source>
</evidence>
<dbReference type="Pfam" id="PF02653">
    <property type="entry name" value="BPD_transp_2"/>
    <property type="match status" value="1"/>
</dbReference>
<dbReference type="InterPro" id="IPR043428">
    <property type="entry name" value="LivM-like"/>
</dbReference>
<gene>
    <name evidence="7" type="ORF">E6H05_00280</name>
</gene>
<keyword evidence="5 6" id="KW-0472">Membrane</keyword>
<dbReference type="GO" id="GO:0015658">
    <property type="term" value="F:branched-chain amino acid transmembrane transporter activity"/>
    <property type="evidence" value="ECO:0007669"/>
    <property type="project" value="InterPro"/>
</dbReference>
<keyword evidence="3 6" id="KW-0812">Transmembrane</keyword>
<feature type="transmembrane region" description="Helical" evidence="6">
    <location>
        <begin position="111"/>
        <end position="131"/>
    </location>
</feature>
<feature type="transmembrane region" description="Helical" evidence="6">
    <location>
        <begin position="74"/>
        <end position="99"/>
    </location>
</feature>
<dbReference type="CDD" id="cd06581">
    <property type="entry name" value="TM_PBP1_LivM_like"/>
    <property type="match status" value="1"/>
</dbReference>
<proteinExistence type="predicted"/>
<feature type="transmembrane region" description="Helical" evidence="6">
    <location>
        <begin position="273"/>
        <end position="294"/>
    </location>
</feature>
<evidence type="ECO:0000256" key="6">
    <source>
        <dbReference type="SAM" id="Phobius"/>
    </source>
</evidence>
<dbReference type="EMBL" id="VBAP01000003">
    <property type="protein sequence ID" value="TMI77357.1"/>
    <property type="molecule type" value="Genomic_DNA"/>
</dbReference>